<keyword evidence="1" id="KW-0812">Transmembrane</keyword>
<feature type="transmembrane region" description="Helical" evidence="1">
    <location>
        <begin position="89"/>
        <end position="114"/>
    </location>
</feature>
<accession>A0A1I0GX89</accession>
<feature type="transmembrane region" description="Helical" evidence="1">
    <location>
        <begin position="121"/>
        <end position="142"/>
    </location>
</feature>
<gene>
    <name evidence="2" type="ORF">SAMN05660297_03404</name>
</gene>
<dbReference type="InterPro" id="IPR053170">
    <property type="entry name" value="Transcription_regulator"/>
</dbReference>
<dbReference type="STRING" id="426128.SAMN05660297_03404"/>
<feature type="transmembrane region" description="Helical" evidence="1">
    <location>
        <begin position="148"/>
        <end position="167"/>
    </location>
</feature>
<evidence type="ECO:0000256" key="1">
    <source>
        <dbReference type="SAM" id="Phobius"/>
    </source>
</evidence>
<feature type="transmembrane region" description="Helical" evidence="1">
    <location>
        <begin position="62"/>
        <end position="83"/>
    </location>
</feature>
<proteinExistence type="predicted"/>
<organism evidence="2 3">
    <name type="scientific">Natronincola peptidivorans</name>
    <dbReference type="NCBI Taxonomy" id="426128"/>
    <lineage>
        <taxon>Bacteria</taxon>
        <taxon>Bacillati</taxon>
        <taxon>Bacillota</taxon>
        <taxon>Clostridia</taxon>
        <taxon>Peptostreptococcales</taxon>
        <taxon>Natronincolaceae</taxon>
        <taxon>Natronincola</taxon>
    </lineage>
</organism>
<keyword evidence="1" id="KW-0472">Membrane</keyword>
<protein>
    <submittedName>
        <fullName evidence="2">Inner membrane protein</fullName>
    </submittedName>
</protein>
<dbReference type="RefSeq" id="WP_090446710.1">
    <property type="nucleotide sequence ID" value="NZ_FOHU01000028.1"/>
</dbReference>
<evidence type="ECO:0000313" key="2">
    <source>
        <dbReference type="EMBL" id="SET75863.1"/>
    </source>
</evidence>
<name>A0A1I0GX89_9FIRM</name>
<dbReference type="OrthoDB" id="245523at2"/>
<dbReference type="PANTHER" id="PTHR40031">
    <property type="entry name" value="HYPOTHETICAL MEMBRANE SPANNING PROTEIN"/>
    <property type="match status" value="1"/>
</dbReference>
<dbReference type="AlphaFoldDB" id="A0A1I0GX89"/>
<dbReference type="Proteomes" id="UP000199568">
    <property type="component" value="Unassembled WGS sequence"/>
</dbReference>
<dbReference type="EMBL" id="FOHU01000028">
    <property type="protein sequence ID" value="SET75863.1"/>
    <property type="molecule type" value="Genomic_DNA"/>
</dbReference>
<reference evidence="2 3" key="1">
    <citation type="submission" date="2016-10" db="EMBL/GenBank/DDBJ databases">
        <authorList>
            <person name="de Groot N.N."/>
        </authorList>
    </citation>
    <scope>NUCLEOTIDE SEQUENCE [LARGE SCALE GENOMIC DNA]</scope>
    <source>
        <strain evidence="2 3">DSM 18979</strain>
    </source>
</reference>
<sequence>MDPISHGVIGLALYSLGNTPTLSSAACIGAVLGSISPDFDIVARFKGDYVYLNHHRVETHSIPGLAILSGLITIILSLGYSTFSFYEVFLWTFLGGLSHSFFDYLNSYGVALLYPYNKKKYSLNLLMIYDPVIILLSLYSIVFRPRTVMQYSIMVGISTIYLLYRWFDRSRLSKNLRGCFKEKDCIRNLNIMPSDFNLLKWDYIVETDNRYIVGEINSITLRNQVIKKLTKRAAPIIEKSLKDQLGVYFSNFTPIFHIDLIKEKEKFIVRMTDLRYRFRNEFKHHACFYYNQEENLIKSVFHPFSLNNAIEIYNQKSVDSR</sequence>
<keyword evidence="1" id="KW-1133">Transmembrane helix</keyword>
<dbReference type="PANTHER" id="PTHR40031:SF1">
    <property type="entry name" value="MEMBRANE-BOUND METAL-DEPENDENT HYDROLASE"/>
    <property type="match status" value="1"/>
</dbReference>
<evidence type="ECO:0000313" key="3">
    <source>
        <dbReference type="Proteomes" id="UP000199568"/>
    </source>
</evidence>
<dbReference type="InterPro" id="IPR007404">
    <property type="entry name" value="YdjM-like"/>
</dbReference>
<keyword evidence="3" id="KW-1185">Reference proteome</keyword>
<dbReference type="Pfam" id="PF04307">
    <property type="entry name" value="YdjM"/>
    <property type="match status" value="1"/>
</dbReference>